<gene>
    <name evidence="1" type="ORF">vB_Efae230P-4.21</name>
</gene>
<dbReference type="RefSeq" id="YP_009103977.1">
    <property type="nucleotide sequence ID" value="NC_025467.1"/>
</dbReference>
<dbReference type="Proteomes" id="UP000027492">
    <property type="component" value="Segment"/>
</dbReference>
<dbReference type="GeneID" id="22112880"/>
<dbReference type="KEGG" id="vg:22112880"/>
<dbReference type="OrthoDB" id="31135at10239"/>
<keyword evidence="2" id="KW-1185">Reference proteome</keyword>
<name>A0A067XH06_9CAUD</name>
<protein>
    <submittedName>
        <fullName evidence="1">Uncharacterized protein</fullName>
    </submittedName>
</protein>
<organism evidence="1 2">
    <name type="scientific">Enterococcus phage vB_Efae230P-4</name>
    <dbReference type="NCBI Taxonomy" id="1161939"/>
    <lineage>
        <taxon>Viruses</taxon>
        <taxon>Duplodnaviria</taxon>
        <taxon>Heunggongvirae</taxon>
        <taxon>Uroviricota</taxon>
        <taxon>Caudoviricetes</taxon>
        <taxon>Rountreeviridae</taxon>
        <taxon>Sarlesvirinae</taxon>
        <taxon>Copernicusvirus</taxon>
        <taxon>Copernicusvirus Efae230P4</taxon>
    </lineage>
</organism>
<evidence type="ECO:0000313" key="1">
    <source>
        <dbReference type="EMBL" id="AFF27953.1"/>
    </source>
</evidence>
<accession>A0A067XH06</accession>
<dbReference type="EMBL" id="JQ309827">
    <property type="protein sequence ID" value="AFF27953.1"/>
    <property type="molecule type" value="Genomic_DNA"/>
</dbReference>
<reference evidence="1 2" key="1">
    <citation type="submission" date="2011-12" db="EMBL/GenBank/DDBJ databases">
        <title>Sequence of unusually small Enterococcal phage vB_Efae230P-4.</title>
        <authorList>
            <person name="Golebiewski M."/>
            <person name="Jurczak-Kurek A."/>
            <person name="Wrobel B."/>
        </authorList>
    </citation>
    <scope>NUCLEOTIDE SEQUENCE [LARGE SCALE GENOMIC DNA]</scope>
</reference>
<proteinExistence type="predicted"/>
<evidence type="ECO:0000313" key="2">
    <source>
        <dbReference type="Proteomes" id="UP000027492"/>
    </source>
</evidence>
<sequence length="140" mass="16111">MKSKSKLKYKFTFNKQLYGDIADEAQAKLDRLHFVTQQRGDRFPKMGAISLNEAMNLVEGTWSRALDTLINYFSMSLSEVNQHKLASTKRYIGDKIAQNATSIPNLMLVVVEYAQKFESQTKKDKNRRFSIIAYQEGYNG</sequence>